<accession>A0A7W5V0W5</accession>
<feature type="transmembrane region" description="Helical" evidence="1">
    <location>
        <begin position="21"/>
        <end position="43"/>
    </location>
</feature>
<gene>
    <name evidence="2" type="ORF">FHR33_004167</name>
</gene>
<sequence length="290" mass="32105">MIPEFDPKRTRRAVRLGILRTAAVVLAVLLVVSLAAVFGSRLIQERGDRERRMVDVLGTALQLANPGYVIQERECCDISLTGMSFTVDVRPERAMGGFFAGADAQALRVEQDFFGRVQAPPLGHATETSLTYGLYNVGTGNQPKEDMRKVITRLPEGLTALAVVEPARPLNAKDLAAFLTRTGLNAERIVYENRPRSTPITWSMYQLGEGPGEEDDLAGFRRWVGSLRDHDEHNLRQFGLDLPRLRKSAADGLAYAFVTNATVGGLRKIIDDPEVRTVRVADVTYDLQRP</sequence>
<keyword evidence="3" id="KW-1185">Reference proteome</keyword>
<evidence type="ECO:0000256" key="1">
    <source>
        <dbReference type="SAM" id="Phobius"/>
    </source>
</evidence>
<dbReference type="AlphaFoldDB" id="A0A7W5V0W5"/>
<dbReference type="EMBL" id="JACIBV010000001">
    <property type="protein sequence ID" value="MBB3728307.1"/>
    <property type="molecule type" value="Genomic_DNA"/>
</dbReference>
<keyword evidence="1" id="KW-1133">Transmembrane helix</keyword>
<evidence type="ECO:0000313" key="2">
    <source>
        <dbReference type="EMBL" id="MBB3728307.1"/>
    </source>
</evidence>
<organism evidence="2 3">
    <name type="scientific">Nonomuraea dietziae</name>
    <dbReference type="NCBI Taxonomy" id="65515"/>
    <lineage>
        <taxon>Bacteria</taxon>
        <taxon>Bacillati</taxon>
        <taxon>Actinomycetota</taxon>
        <taxon>Actinomycetes</taxon>
        <taxon>Streptosporangiales</taxon>
        <taxon>Streptosporangiaceae</taxon>
        <taxon>Nonomuraea</taxon>
    </lineage>
</organism>
<reference evidence="2 3" key="1">
    <citation type="submission" date="2020-08" db="EMBL/GenBank/DDBJ databases">
        <title>Sequencing the genomes of 1000 actinobacteria strains.</title>
        <authorList>
            <person name="Klenk H.-P."/>
        </authorList>
    </citation>
    <scope>NUCLEOTIDE SEQUENCE [LARGE SCALE GENOMIC DNA]</scope>
    <source>
        <strain evidence="2 3">DSM 44320</strain>
    </source>
</reference>
<evidence type="ECO:0000313" key="3">
    <source>
        <dbReference type="Proteomes" id="UP000579945"/>
    </source>
</evidence>
<name>A0A7W5V0W5_9ACTN</name>
<comment type="caution">
    <text evidence="2">The sequence shown here is derived from an EMBL/GenBank/DDBJ whole genome shotgun (WGS) entry which is preliminary data.</text>
</comment>
<protein>
    <submittedName>
        <fullName evidence="2">Uncharacterized protein</fullName>
    </submittedName>
</protein>
<keyword evidence="1" id="KW-0812">Transmembrane</keyword>
<dbReference type="RefSeq" id="WP_183650062.1">
    <property type="nucleotide sequence ID" value="NZ_JACIBV010000001.1"/>
</dbReference>
<dbReference type="GeneID" id="95390547"/>
<proteinExistence type="predicted"/>
<dbReference type="Proteomes" id="UP000579945">
    <property type="component" value="Unassembled WGS sequence"/>
</dbReference>
<keyword evidence="1" id="KW-0472">Membrane</keyword>